<dbReference type="AlphaFoldDB" id="A0A4V3XDR5"/>
<name>A0A4V3XDR5_9AGAM</name>
<dbReference type="Proteomes" id="UP000308199">
    <property type="component" value="Unassembled WGS sequence"/>
</dbReference>
<dbReference type="InterPro" id="IPR019368">
    <property type="entry name" value="Ribosomal_mS29"/>
</dbReference>
<dbReference type="PANTHER" id="PTHR12810:SF0">
    <property type="entry name" value="SMALL RIBOSOMAL SUBUNIT PROTEIN MS29"/>
    <property type="match status" value="1"/>
</dbReference>
<evidence type="ECO:0000256" key="1">
    <source>
        <dbReference type="ARBA" id="ARBA00004173"/>
    </source>
</evidence>
<keyword evidence="4" id="KW-0689">Ribosomal protein</keyword>
<evidence type="ECO:0000256" key="5">
    <source>
        <dbReference type="ARBA" id="ARBA00023128"/>
    </source>
</evidence>
<comment type="similarity">
    <text evidence="2">Belongs to the mitochondrion-specific ribosomal protein mS29 family.</text>
</comment>
<comment type="subcellular location">
    <subcellularLocation>
        <location evidence="1">Mitochondrion</location>
    </subcellularLocation>
</comment>
<evidence type="ECO:0000256" key="3">
    <source>
        <dbReference type="ARBA" id="ARBA00022946"/>
    </source>
</evidence>
<dbReference type="GO" id="GO:0005763">
    <property type="term" value="C:mitochondrial small ribosomal subunit"/>
    <property type="evidence" value="ECO:0007669"/>
    <property type="project" value="TreeGrafter"/>
</dbReference>
<keyword evidence="9" id="KW-1185">Reference proteome</keyword>
<evidence type="ECO:0000256" key="6">
    <source>
        <dbReference type="ARBA" id="ARBA00023274"/>
    </source>
</evidence>
<dbReference type="PANTHER" id="PTHR12810">
    <property type="entry name" value="MITOCHONDRIAL 28S RIBOSOMAL PROTEIN S29"/>
    <property type="match status" value="1"/>
</dbReference>
<evidence type="ECO:0000256" key="2">
    <source>
        <dbReference type="ARBA" id="ARBA00009863"/>
    </source>
</evidence>
<gene>
    <name evidence="8" type="ORF">EW145_g1103</name>
</gene>
<protein>
    <recommendedName>
        <fullName evidence="7">Small ribosomal subunit protein mS29</fullName>
    </recommendedName>
</protein>
<reference evidence="8 9" key="1">
    <citation type="submission" date="2019-02" db="EMBL/GenBank/DDBJ databases">
        <title>Genome sequencing of the rare red list fungi Phellinidium pouzarii.</title>
        <authorList>
            <person name="Buettner E."/>
            <person name="Kellner H."/>
        </authorList>
    </citation>
    <scope>NUCLEOTIDE SEQUENCE [LARGE SCALE GENOMIC DNA]</scope>
    <source>
        <strain evidence="8 9">DSM 108285</strain>
    </source>
</reference>
<sequence>MMKTFGLPRNMLVDFRLLSTPCSVSRKVTASLIERLDLAAGNSSKDDRLILTGPSGCGKSYLMLQAVSYCSINDWIVLYIPRGQKLVDSSTSYFYDPRTQLYLQPVASSQILQRLLIVNRRIIEQLKVTQTVTFEKHDSVITGAPLKDLIEIAVSEQHLAPTILSAVLTELGKQKMYPVLLAIDEFQTLYCKTSYRDQHYNTIRSFHLSLPRLLMEYASGKKVFSRGAVLGALSPTLTNYPLPPELQKVITPDNLPNPYTKLVPGLVEYSQGLETFPVPEKLDYNEAAALFEIWKKDSSFHTTVTDEFFLSKYTESSGNARDFVHRGLLATLIT</sequence>
<evidence type="ECO:0000256" key="4">
    <source>
        <dbReference type="ARBA" id="ARBA00022980"/>
    </source>
</evidence>
<evidence type="ECO:0000313" key="9">
    <source>
        <dbReference type="Proteomes" id="UP000308199"/>
    </source>
</evidence>
<accession>A0A4V3XDR5</accession>
<keyword evidence="5" id="KW-0496">Mitochondrion</keyword>
<dbReference type="Gene3D" id="3.40.50.300">
    <property type="entry name" value="P-loop containing nucleotide triphosphate hydrolases"/>
    <property type="match status" value="1"/>
</dbReference>
<comment type="caution">
    <text evidence="8">The sequence shown here is derived from an EMBL/GenBank/DDBJ whole genome shotgun (WGS) entry which is preliminary data.</text>
</comment>
<proteinExistence type="inferred from homology"/>
<evidence type="ECO:0000313" key="8">
    <source>
        <dbReference type="EMBL" id="THH10743.1"/>
    </source>
</evidence>
<dbReference type="EMBL" id="SGPK01000028">
    <property type="protein sequence ID" value="THH10743.1"/>
    <property type="molecule type" value="Genomic_DNA"/>
</dbReference>
<dbReference type="InterPro" id="IPR027417">
    <property type="entry name" value="P-loop_NTPase"/>
</dbReference>
<dbReference type="SUPFAM" id="SSF52540">
    <property type="entry name" value="P-loop containing nucleoside triphosphate hydrolases"/>
    <property type="match status" value="1"/>
</dbReference>
<evidence type="ECO:0000256" key="7">
    <source>
        <dbReference type="ARBA" id="ARBA00035140"/>
    </source>
</evidence>
<dbReference type="OrthoDB" id="274828at2759"/>
<keyword evidence="3" id="KW-0809">Transit peptide</keyword>
<dbReference type="GO" id="GO:0003735">
    <property type="term" value="F:structural constituent of ribosome"/>
    <property type="evidence" value="ECO:0007669"/>
    <property type="project" value="TreeGrafter"/>
</dbReference>
<dbReference type="Pfam" id="PF10236">
    <property type="entry name" value="DAP3"/>
    <property type="match status" value="1"/>
</dbReference>
<organism evidence="8 9">
    <name type="scientific">Phellinidium pouzarii</name>
    <dbReference type="NCBI Taxonomy" id="167371"/>
    <lineage>
        <taxon>Eukaryota</taxon>
        <taxon>Fungi</taxon>
        <taxon>Dikarya</taxon>
        <taxon>Basidiomycota</taxon>
        <taxon>Agaricomycotina</taxon>
        <taxon>Agaricomycetes</taxon>
        <taxon>Hymenochaetales</taxon>
        <taxon>Hymenochaetaceae</taxon>
        <taxon>Phellinidium</taxon>
    </lineage>
</organism>
<keyword evidence="6" id="KW-0687">Ribonucleoprotein</keyword>